<dbReference type="EMBL" id="MEXN01000005">
    <property type="protein sequence ID" value="OGD03746.1"/>
    <property type="molecule type" value="Genomic_DNA"/>
</dbReference>
<comment type="caution">
    <text evidence="2">The sequence shown here is derived from an EMBL/GenBank/DDBJ whole genome shotgun (WGS) entry which is preliminary data.</text>
</comment>
<feature type="transmembrane region" description="Helical" evidence="1">
    <location>
        <begin position="190"/>
        <end position="219"/>
    </location>
</feature>
<feature type="transmembrane region" description="Helical" evidence="1">
    <location>
        <begin position="149"/>
        <end position="170"/>
    </location>
</feature>
<evidence type="ECO:0000313" key="2">
    <source>
        <dbReference type="EMBL" id="OGD03746.1"/>
    </source>
</evidence>
<dbReference type="Proteomes" id="UP000177080">
    <property type="component" value="Unassembled WGS sequence"/>
</dbReference>
<feature type="transmembrane region" description="Helical" evidence="1">
    <location>
        <begin position="352"/>
        <end position="371"/>
    </location>
</feature>
<sequence>MFALALTLGLYSYTIFFLGVLHLLTKTNIILVTIPLALWLFNKLKNLSFKLPEDKLSKILLSLLITQLLVNLVGALGPEIGFDALWYHLTLPKIWLQRGEMIFIPGAQFKYSVMPMLTEMFYFIFPGKLIHYLFGVLTLIVTYKLSRSLLAVLILSANLVFGWQQTSAYIDLSRAFFEIMALYMFTQNKIYKSAVMLGLAASTKLLALTSLPIFWLLLWFKEKSFKPLIRYTLYVILVLSPWLLRAYYHTSNPFYPFFSSLYTDTHISLDPRNLLNLLTHAVDPIHPIYLVSLLLIPTLKIKNHKLKIIILYSLLSLIIWILTPNTGGGRFILPYLPALSIVAASIASKHKALIVFCILYSVFSISYRFAANLKYLQPKEKLLASKLAFDFGDYYDFDHFFKDTDKVLPIGINNLFYLNAYIATPSGNLDYLLVRGQLPTEYKEWKLVSQNDITKTGIYERPN</sequence>
<feature type="transmembrane region" description="Helical" evidence="1">
    <location>
        <begin position="231"/>
        <end position="248"/>
    </location>
</feature>
<dbReference type="AlphaFoldDB" id="A0A1F4ZCT7"/>
<feature type="transmembrane region" description="Helical" evidence="1">
    <location>
        <begin position="277"/>
        <end position="296"/>
    </location>
</feature>
<keyword evidence="1" id="KW-0812">Transmembrane</keyword>
<protein>
    <recommendedName>
        <fullName evidence="4">Glycosyltransferase RgtA/B/C/D-like domain-containing protein</fullName>
    </recommendedName>
</protein>
<proteinExistence type="predicted"/>
<feature type="transmembrane region" description="Helical" evidence="1">
    <location>
        <begin position="120"/>
        <end position="142"/>
    </location>
</feature>
<organism evidence="2 3">
    <name type="scientific">Candidatus Amesbacteria bacterium RIFCSPLOWO2_01_FULL_48_25</name>
    <dbReference type="NCBI Taxonomy" id="1797259"/>
    <lineage>
        <taxon>Bacteria</taxon>
        <taxon>Candidatus Amesiibacteriota</taxon>
    </lineage>
</organism>
<gene>
    <name evidence="2" type="ORF">A2989_03635</name>
</gene>
<keyword evidence="1" id="KW-0472">Membrane</keyword>
<evidence type="ECO:0000256" key="1">
    <source>
        <dbReference type="SAM" id="Phobius"/>
    </source>
</evidence>
<feature type="transmembrane region" description="Helical" evidence="1">
    <location>
        <begin position="308"/>
        <end position="332"/>
    </location>
</feature>
<feature type="transmembrane region" description="Helical" evidence="1">
    <location>
        <begin position="12"/>
        <end position="38"/>
    </location>
</feature>
<name>A0A1F4ZCT7_9BACT</name>
<evidence type="ECO:0000313" key="3">
    <source>
        <dbReference type="Proteomes" id="UP000177080"/>
    </source>
</evidence>
<reference evidence="2 3" key="1">
    <citation type="journal article" date="2016" name="Nat. Commun.">
        <title>Thousands of microbial genomes shed light on interconnected biogeochemical processes in an aquifer system.</title>
        <authorList>
            <person name="Anantharaman K."/>
            <person name="Brown C.T."/>
            <person name="Hug L.A."/>
            <person name="Sharon I."/>
            <person name="Castelle C.J."/>
            <person name="Probst A.J."/>
            <person name="Thomas B.C."/>
            <person name="Singh A."/>
            <person name="Wilkins M.J."/>
            <person name="Karaoz U."/>
            <person name="Brodie E.L."/>
            <person name="Williams K.H."/>
            <person name="Hubbard S.S."/>
            <person name="Banfield J.F."/>
        </authorList>
    </citation>
    <scope>NUCLEOTIDE SEQUENCE [LARGE SCALE GENOMIC DNA]</scope>
</reference>
<accession>A0A1F4ZCT7</accession>
<feature type="transmembrane region" description="Helical" evidence="1">
    <location>
        <begin position="59"/>
        <end position="77"/>
    </location>
</feature>
<evidence type="ECO:0008006" key="4">
    <source>
        <dbReference type="Google" id="ProtNLM"/>
    </source>
</evidence>
<keyword evidence="1" id="KW-1133">Transmembrane helix</keyword>
<dbReference type="STRING" id="1797259.A2989_03635"/>